<dbReference type="EMBL" id="WHNX01000004">
    <property type="protein sequence ID" value="MPW24801.1"/>
    <property type="molecule type" value="Genomic_DNA"/>
</dbReference>
<keyword evidence="5 8" id="KW-0812">Transmembrane</keyword>
<evidence type="ECO:0000313" key="10">
    <source>
        <dbReference type="EMBL" id="MPW24801.1"/>
    </source>
</evidence>
<feature type="transmembrane region" description="Helical" evidence="8">
    <location>
        <begin position="28"/>
        <end position="50"/>
    </location>
</feature>
<feature type="domain" description="MotA/TolQ/ExbB proton channel" evidence="9">
    <location>
        <begin position="104"/>
        <end position="217"/>
    </location>
</feature>
<feature type="transmembrane region" description="Helical" evidence="8">
    <location>
        <begin position="177"/>
        <end position="201"/>
    </location>
</feature>
<keyword evidence="6 8" id="KW-1133">Transmembrane helix</keyword>
<dbReference type="InterPro" id="IPR047055">
    <property type="entry name" value="MotA-like"/>
</dbReference>
<sequence>MKKNWVPIVGLVAGAALVIWSITISGDIINFISASSALITIGGSFCALLISFPMKTLIKIPSMLKLLVASPQDDRQKLVLLFTDLAKKARKDGLLALEDDITIIEDEFLISGLQMIVDGVEPDTIREILELKQETAERRHSTGQAIFSKWGEYAPAFGMVGTLIGLIIMLAKLDDPSAIGIGMATALLTTLYGSLLANLILLPIASNLKVQTDEEMYTGQMIVEGILEIQAGSNPRLLEDKLTTYLSPEEQKLLKAEKENVKEAENYE</sequence>
<name>A0A6A7K637_9FIRM</name>
<comment type="subcellular location">
    <subcellularLocation>
        <location evidence="1">Cell membrane</location>
        <topology evidence="1">Multi-pass membrane protein</topology>
    </subcellularLocation>
</comment>
<comment type="similarity">
    <text evidence="2">Belongs to the MotA family.</text>
</comment>
<evidence type="ECO:0000256" key="3">
    <source>
        <dbReference type="ARBA" id="ARBA00022448"/>
    </source>
</evidence>
<evidence type="ECO:0000256" key="4">
    <source>
        <dbReference type="ARBA" id="ARBA00022475"/>
    </source>
</evidence>
<proteinExistence type="inferred from homology"/>
<evidence type="ECO:0000256" key="8">
    <source>
        <dbReference type="SAM" id="Phobius"/>
    </source>
</evidence>
<evidence type="ECO:0000256" key="1">
    <source>
        <dbReference type="ARBA" id="ARBA00004651"/>
    </source>
</evidence>
<dbReference type="PROSITE" id="PS01307">
    <property type="entry name" value="MOTA"/>
    <property type="match status" value="1"/>
</dbReference>
<dbReference type="Proteomes" id="UP000440004">
    <property type="component" value="Unassembled WGS sequence"/>
</dbReference>
<dbReference type="GO" id="GO:0071978">
    <property type="term" value="P:bacterial-type flagellum-dependent swarming motility"/>
    <property type="evidence" value="ECO:0007669"/>
    <property type="project" value="InterPro"/>
</dbReference>
<evidence type="ECO:0000256" key="7">
    <source>
        <dbReference type="ARBA" id="ARBA00023136"/>
    </source>
</evidence>
<evidence type="ECO:0000259" key="9">
    <source>
        <dbReference type="Pfam" id="PF01618"/>
    </source>
</evidence>
<keyword evidence="4" id="KW-1003">Cell membrane</keyword>
<dbReference type="RefSeq" id="WP_152801635.1">
    <property type="nucleotide sequence ID" value="NZ_WHNX01000004.1"/>
</dbReference>
<comment type="caution">
    <text evidence="10">The sequence shown here is derived from an EMBL/GenBank/DDBJ whole genome shotgun (WGS) entry which is preliminary data.</text>
</comment>
<evidence type="ECO:0000256" key="5">
    <source>
        <dbReference type="ARBA" id="ARBA00022692"/>
    </source>
</evidence>
<keyword evidence="3" id="KW-0813">Transport</keyword>
<dbReference type="InterPro" id="IPR000540">
    <property type="entry name" value="Flag_MotA_CS"/>
</dbReference>
<dbReference type="InterPro" id="IPR002898">
    <property type="entry name" value="MotA_ExbB_proton_chnl"/>
</dbReference>
<keyword evidence="11" id="KW-1185">Reference proteome</keyword>
<accession>A0A6A7K637</accession>
<evidence type="ECO:0000256" key="2">
    <source>
        <dbReference type="ARBA" id="ARBA00008038"/>
    </source>
</evidence>
<dbReference type="PANTHER" id="PTHR30433:SF2">
    <property type="entry name" value="MOTILITY PROTEIN A"/>
    <property type="match status" value="1"/>
</dbReference>
<reference evidence="10 11" key="1">
    <citation type="submission" date="2019-10" db="EMBL/GenBank/DDBJ databases">
        <title>Alkalibaculum tamaniensis sp.nov., a new alkaliphilic acetogen, isolated on methoxylated aromatics from a mud volcano.</title>
        <authorList>
            <person name="Khomyakova M.A."/>
            <person name="Merkel A.Y."/>
            <person name="Bonch-Osmolovskaya E.A."/>
            <person name="Slobodkin A.I."/>
        </authorList>
    </citation>
    <scope>NUCLEOTIDE SEQUENCE [LARGE SCALE GENOMIC DNA]</scope>
    <source>
        <strain evidence="10 11">M08DMB</strain>
    </source>
</reference>
<feature type="transmembrane region" description="Helical" evidence="8">
    <location>
        <begin position="153"/>
        <end position="171"/>
    </location>
</feature>
<dbReference type="Pfam" id="PF01618">
    <property type="entry name" value="MotA_ExbB"/>
    <property type="match status" value="1"/>
</dbReference>
<dbReference type="AlphaFoldDB" id="A0A6A7K637"/>
<gene>
    <name evidence="10" type="ORF">GC105_03220</name>
</gene>
<dbReference type="GO" id="GO:0005886">
    <property type="term" value="C:plasma membrane"/>
    <property type="evidence" value="ECO:0007669"/>
    <property type="project" value="UniProtKB-SubCell"/>
</dbReference>
<dbReference type="PANTHER" id="PTHR30433">
    <property type="entry name" value="CHEMOTAXIS PROTEIN MOTA"/>
    <property type="match status" value="1"/>
</dbReference>
<keyword evidence="7 8" id="KW-0472">Membrane</keyword>
<evidence type="ECO:0000256" key="6">
    <source>
        <dbReference type="ARBA" id="ARBA00022989"/>
    </source>
</evidence>
<evidence type="ECO:0000313" key="11">
    <source>
        <dbReference type="Proteomes" id="UP000440004"/>
    </source>
</evidence>
<dbReference type="GO" id="GO:0006935">
    <property type="term" value="P:chemotaxis"/>
    <property type="evidence" value="ECO:0007669"/>
    <property type="project" value="InterPro"/>
</dbReference>
<organism evidence="10 11">
    <name type="scientific">Alkalibaculum sporogenes</name>
    <dbReference type="NCBI Taxonomy" id="2655001"/>
    <lineage>
        <taxon>Bacteria</taxon>
        <taxon>Bacillati</taxon>
        <taxon>Bacillota</taxon>
        <taxon>Clostridia</taxon>
        <taxon>Eubacteriales</taxon>
        <taxon>Eubacteriaceae</taxon>
        <taxon>Alkalibaculum</taxon>
    </lineage>
</organism>
<feature type="transmembrane region" description="Helical" evidence="8">
    <location>
        <begin position="5"/>
        <end position="22"/>
    </location>
</feature>
<protein>
    <submittedName>
        <fullName evidence="10">Motility protein A</fullName>
    </submittedName>
</protein>